<organism evidence="1 2">
    <name type="scientific">Lophiotrema nucula</name>
    <dbReference type="NCBI Taxonomy" id="690887"/>
    <lineage>
        <taxon>Eukaryota</taxon>
        <taxon>Fungi</taxon>
        <taxon>Dikarya</taxon>
        <taxon>Ascomycota</taxon>
        <taxon>Pezizomycotina</taxon>
        <taxon>Dothideomycetes</taxon>
        <taxon>Pleosporomycetidae</taxon>
        <taxon>Pleosporales</taxon>
        <taxon>Lophiotremataceae</taxon>
        <taxon>Lophiotrema</taxon>
    </lineage>
</organism>
<evidence type="ECO:0000313" key="1">
    <source>
        <dbReference type="EMBL" id="KAF2108322.1"/>
    </source>
</evidence>
<dbReference type="OrthoDB" id="2851338at2759"/>
<protein>
    <recommendedName>
        <fullName evidence="3">EthD domain-containing protein</fullName>
    </recommendedName>
</protein>
<reference evidence="1" key="1">
    <citation type="journal article" date="2020" name="Stud. Mycol.">
        <title>101 Dothideomycetes genomes: a test case for predicting lifestyles and emergence of pathogens.</title>
        <authorList>
            <person name="Haridas S."/>
            <person name="Albert R."/>
            <person name="Binder M."/>
            <person name="Bloem J."/>
            <person name="Labutti K."/>
            <person name="Salamov A."/>
            <person name="Andreopoulos B."/>
            <person name="Baker S."/>
            <person name="Barry K."/>
            <person name="Bills G."/>
            <person name="Bluhm B."/>
            <person name="Cannon C."/>
            <person name="Castanera R."/>
            <person name="Culley D."/>
            <person name="Daum C."/>
            <person name="Ezra D."/>
            <person name="Gonzalez J."/>
            <person name="Henrissat B."/>
            <person name="Kuo A."/>
            <person name="Liang C."/>
            <person name="Lipzen A."/>
            <person name="Lutzoni F."/>
            <person name="Magnuson J."/>
            <person name="Mondo S."/>
            <person name="Nolan M."/>
            <person name="Ohm R."/>
            <person name="Pangilinan J."/>
            <person name="Park H.-J."/>
            <person name="Ramirez L."/>
            <person name="Alfaro M."/>
            <person name="Sun H."/>
            <person name="Tritt A."/>
            <person name="Yoshinaga Y."/>
            <person name="Zwiers L.-H."/>
            <person name="Turgeon B."/>
            <person name="Goodwin S."/>
            <person name="Spatafora J."/>
            <person name="Crous P."/>
            <person name="Grigoriev I."/>
        </authorList>
    </citation>
    <scope>NUCLEOTIDE SEQUENCE</scope>
    <source>
        <strain evidence="1">CBS 627.86</strain>
    </source>
</reference>
<proteinExistence type="predicted"/>
<dbReference type="EMBL" id="ML977348">
    <property type="protein sequence ID" value="KAF2108322.1"/>
    <property type="molecule type" value="Genomic_DNA"/>
</dbReference>
<evidence type="ECO:0000313" key="2">
    <source>
        <dbReference type="Proteomes" id="UP000799770"/>
    </source>
</evidence>
<keyword evidence="2" id="KW-1185">Reference proteome</keyword>
<sequence length="237" mass="27218">MLAQNATQIVLASSRVINPNLTETDFNNWYNTVLLPGFMEHQNASLGVRYRATNRHNVSASQYLAIYKTRSAPSSWSTEAVFSLAERTDAGIAKRDIGPEDVAIELSTWNPIQTFESLREKTGQIPPGRPKIVVVVKIEPRAEDEDGTELEDWYRKQHLDMLSMLPNYRRSTRYRSADGSKPRWLAIHEQDTPDIDPYAGQVMMNTEYWHKVFTGIKIFDATHWEYYFEAGNSTEKI</sequence>
<dbReference type="Proteomes" id="UP000799770">
    <property type="component" value="Unassembled WGS sequence"/>
</dbReference>
<gene>
    <name evidence="1" type="ORF">BDV96DRAFT_652890</name>
</gene>
<evidence type="ECO:0008006" key="3">
    <source>
        <dbReference type="Google" id="ProtNLM"/>
    </source>
</evidence>
<accession>A0A6A5YMM2</accession>
<dbReference type="AlphaFoldDB" id="A0A6A5YMM2"/>
<name>A0A6A5YMM2_9PLEO</name>